<protein>
    <submittedName>
        <fullName evidence="2">Uncharacterized protein</fullName>
    </submittedName>
</protein>
<dbReference type="HOGENOM" id="CLU_1982934_0_0_1"/>
<reference evidence="3" key="2">
    <citation type="submission" date="2015-01" db="EMBL/GenBank/DDBJ databases">
        <title>Evolutionary Origins and Diversification of the Mycorrhizal Mutualists.</title>
        <authorList>
            <consortium name="DOE Joint Genome Institute"/>
            <consortium name="Mycorrhizal Genomics Consortium"/>
            <person name="Kohler A."/>
            <person name="Kuo A."/>
            <person name="Nagy L.G."/>
            <person name="Floudas D."/>
            <person name="Copeland A."/>
            <person name="Barry K.W."/>
            <person name="Cichocki N."/>
            <person name="Veneault-Fourrey C."/>
            <person name="LaButti K."/>
            <person name="Lindquist E.A."/>
            <person name="Lipzen A."/>
            <person name="Lundell T."/>
            <person name="Morin E."/>
            <person name="Murat C."/>
            <person name="Riley R."/>
            <person name="Ohm R."/>
            <person name="Sun H."/>
            <person name="Tunlid A."/>
            <person name="Henrissat B."/>
            <person name="Grigoriev I.V."/>
            <person name="Hibbett D.S."/>
            <person name="Martin F."/>
        </authorList>
    </citation>
    <scope>NUCLEOTIDE SEQUENCE [LARGE SCALE GENOMIC DNA]</scope>
    <source>
        <strain evidence="3">MAFF 305830</strain>
    </source>
</reference>
<gene>
    <name evidence="2" type="ORF">M408DRAFT_140599</name>
</gene>
<dbReference type="AlphaFoldDB" id="A0A0C2XGX9"/>
<feature type="compositionally biased region" description="Basic and acidic residues" evidence="1">
    <location>
        <begin position="76"/>
        <end position="86"/>
    </location>
</feature>
<feature type="region of interest" description="Disordered" evidence="1">
    <location>
        <begin position="69"/>
        <end position="94"/>
    </location>
</feature>
<sequence>MPCYKEKATSYRSSWWENASRLVRGRPTAADLLSFEGEGEEEKTRRDCVYISNRTVFLNELSIDKGRKATGSWAGEAREERWETKKGAKTASAGSDRFTLRKRFEFSYREKASATERRNEQEKKQA</sequence>
<proteinExistence type="predicted"/>
<name>A0A0C2XGX9_SERVB</name>
<dbReference type="Proteomes" id="UP000054097">
    <property type="component" value="Unassembled WGS sequence"/>
</dbReference>
<keyword evidence="3" id="KW-1185">Reference proteome</keyword>
<accession>A0A0C2XGX9</accession>
<evidence type="ECO:0000313" key="3">
    <source>
        <dbReference type="Proteomes" id="UP000054097"/>
    </source>
</evidence>
<evidence type="ECO:0000313" key="2">
    <source>
        <dbReference type="EMBL" id="KIM28377.1"/>
    </source>
</evidence>
<reference evidence="2 3" key="1">
    <citation type="submission" date="2014-04" db="EMBL/GenBank/DDBJ databases">
        <authorList>
            <consortium name="DOE Joint Genome Institute"/>
            <person name="Kuo A."/>
            <person name="Zuccaro A."/>
            <person name="Kohler A."/>
            <person name="Nagy L.G."/>
            <person name="Floudas D."/>
            <person name="Copeland A."/>
            <person name="Barry K.W."/>
            <person name="Cichocki N."/>
            <person name="Veneault-Fourrey C."/>
            <person name="LaButti K."/>
            <person name="Lindquist E.A."/>
            <person name="Lipzen A."/>
            <person name="Lundell T."/>
            <person name="Morin E."/>
            <person name="Murat C."/>
            <person name="Sun H."/>
            <person name="Tunlid A."/>
            <person name="Henrissat B."/>
            <person name="Grigoriev I.V."/>
            <person name="Hibbett D.S."/>
            <person name="Martin F."/>
            <person name="Nordberg H.P."/>
            <person name="Cantor M.N."/>
            <person name="Hua S.X."/>
        </authorList>
    </citation>
    <scope>NUCLEOTIDE SEQUENCE [LARGE SCALE GENOMIC DNA]</scope>
    <source>
        <strain evidence="2 3">MAFF 305830</strain>
    </source>
</reference>
<evidence type="ECO:0000256" key="1">
    <source>
        <dbReference type="SAM" id="MobiDB-lite"/>
    </source>
</evidence>
<dbReference type="EMBL" id="KN824293">
    <property type="protein sequence ID" value="KIM28377.1"/>
    <property type="molecule type" value="Genomic_DNA"/>
</dbReference>
<organism evidence="2 3">
    <name type="scientific">Serendipita vermifera MAFF 305830</name>
    <dbReference type="NCBI Taxonomy" id="933852"/>
    <lineage>
        <taxon>Eukaryota</taxon>
        <taxon>Fungi</taxon>
        <taxon>Dikarya</taxon>
        <taxon>Basidiomycota</taxon>
        <taxon>Agaricomycotina</taxon>
        <taxon>Agaricomycetes</taxon>
        <taxon>Sebacinales</taxon>
        <taxon>Serendipitaceae</taxon>
        <taxon>Serendipita</taxon>
    </lineage>
</organism>